<proteinExistence type="predicted"/>
<reference evidence="4 5" key="1">
    <citation type="submission" date="2020-08" db="EMBL/GenBank/DDBJ databases">
        <title>Genomic Encyclopedia of Type Strains, Phase IV (KMG-IV): sequencing the most valuable type-strain genomes for metagenomic binning, comparative biology and taxonomic classification.</title>
        <authorList>
            <person name="Goeker M."/>
        </authorList>
    </citation>
    <scope>NUCLEOTIDE SEQUENCE [LARGE SCALE GENOMIC DNA]</scope>
    <source>
        <strain evidence="4 5">DSM 103733</strain>
    </source>
</reference>
<accession>A0A841JPC5</accession>
<dbReference type="Pfam" id="PF13857">
    <property type="entry name" value="Ank_5"/>
    <property type="match status" value="1"/>
</dbReference>
<sequence>MSQLFLNMIRRGEIAEIAAAVEETPELARSRDAQGVSALLWSVYTRQPLIRDILRARAGELDVHEAAALGECARLHELITADALQARAVSADGWPPLHLSAAFATPQAVEFLLEHGAHVHLISHNAMRNQALHASIAFGSSIESARLLLEAGANINATQAGGYTPLHQAASAGNAAVVALLLEYKADMAACCDQGKTASDYARERGHEDLAAFLRSSPTS</sequence>
<evidence type="ECO:0000256" key="1">
    <source>
        <dbReference type="ARBA" id="ARBA00022737"/>
    </source>
</evidence>
<keyword evidence="5" id="KW-1185">Reference proteome</keyword>
<dbReference type="PROSITE" id="PS50297">
    <property type="entry name" value="ANK_REP_REGION"/>
    <property type="match status" value="2"/>
</dbReference>
<name>A0A841JPC5_9BACT</name>
<protein>
    <recommendedName>
        <fullName evidence="6">Ankyrin</fullName>
    </recommendedName>
</protein>
<organism evidence="4 5">
    <name type="scientific">Silvibacterium bohemicum</name>
    <dbReference type="NCBI Taxonomy" id="1577686"/>
    <lineage>
        <taxon>Bacteria</taxon>
        <taxon>Pseudomonadati</taxon>
        <taxon>Acidobacteriota</taxon>
        <taxon>Terriglobia</taxon>
        <taxon>Terriglobales</taxon>
        <taxon>Acidobacteriaceae</taxon>
        <taxon>Silvibacterium</taxon>
    </lineage>
</organism>
<keyword evidence="2 3" id="KW-0040">ANK repeat</keyword>
<dbReference type="Proteomes" id="UP000538666">
    <property type="component" value="Unassembled WGS sequence"/>
</dbReference>
<evidence type="ECO:0000313" key="5">
    <source>
        <dbReference type="Proteomes" id="UP000538666"/>
    </source>
</evidence>
<dbReference type="EMBL" id="JACHEK010000002">
    <property type="protein sequence ID" value="MBB6143222.1"/>
    <property type="molecule type" value="Genomic_DNA"/>
</dbReference>
<dbReference type="InterPro" id="IPR002110">
    <property type="entry name" value="Ankyrin_rpt"/>
</dbReference>
<dbReference type="AlphaFoldDB" id="A0A841JPC5"/>
<evidence type="ECO:0000256" key="2">
    <source>
        <dbReference type="ARBA" id="ARBA00023043"/>
    </source>
</evidence>
<comment type="caution">
    <text evidence="4">The sequence shown here is derived from an EMBL/GenBank/DDBJ whole genome shotgun (WGS) entry which is preliminary data.</text>
</comment>
<dbReference type="Gene3D" id="1.25.40.20">
    <property type="entry name" value="Ankyrin repeat-containing domain"/>
    <property type="match status" value="2"/>
</dbReference>
<dbReference type="InterPro" id="IPR050776">
    <property type="entry name" value="Ank_Repeat/CDKN_Inhibitor"/>
</dbReference>
<feature type="repeat" description="ANK" evidence="3">
    <location>
        <begin position="92"/>
        <end position="124"/>
    </location>
</feature>
<dbReference type="SUPFAM" id="SSF48403">
    <property type="entry name" value="Ankyrin repeat"/>
    <property type="match status" value="1"/>
</dbReference>
<keyword evidence="1" id="KW-0677">Repeat</keyword>
<evidence type="ECO:0000313" key="4">
    <source>
        <dbReference type="EMBL" id="MBB6143222.1"/>
    </source>
</evidence>
<dbReference type="Pfam" id="PF13606">
    <property type="entry name" value="Ank_3"/>
    <property type="match status" value="1"/>
</dbReference>
<dbReference type="InterPro" id="IPR036770">
    <property type="entry name" value="Ankyrin_rpt-contain_sf"/>
</dbReference>
<dbReference type="OrthoDB" id="5622506at2"/>
<gene>
    <name evidence="4" type="ORF">HNQ77_001166</name>
</gene>
<evidence type="ECO:0000256" key="3">
    <source>
        <dbReference type="PROSITE-ProRule" id="PRU00023"/>
    </source>
</evidence>
<dbReference type="PANTHER" id="PTHR24201:SF17">
    <property type="entry name" value="ANKYRIN REPEAT DOMAIN-CONTAINING PROTEIN 10-LIKE ISOFORM X1"/>
    <property type="match status" value="1"/>
</dbReference>
<dbReference type="SMART" id="SM00248">
    <property type="entry name" value="ANK"/>
    <property type="match status" value="3"/>
</dbReference>
<dbReference type="PANTHER" id="PTHR24201">
    <property type="entry name" value="ANK_REP_REGION DOMAIN-CONTAINING PROTEIN"/>
    <property type="match status" value="1"/>
</dbReference>
<dbReference type="RefSeq" id="WP_082125955.1">
    <property type="nucleotide sequence ID" value="NZ_JACHEK010000002.1"/>
</dbReference>
<feature type="repeat" description="ANK" evidence="3">
    <location>
        <begin position="161"/>
        <end position="193"/>
    </location>
</feature>
<evidence type="ECO:0008006" key="6">
    <source>
        <dbReference type="Google" id="ProtNLM"/>
    </source>
</evidence>
<dbReference type="PROSITE" id="PS50088">
    <property type="entry name" value="ANK_REPEAT"/>
    <property type="match status" value="2"/>
</dbReference>